<comment type="caution">
    <text evidence="4">The sequence shown here is derived from an EMBL/GenBank/DDBJ whole genome shotgun (WGS) entry which is preliminary data.</text>
</comment>
<feature type="domain" description="DprA winged helix" evidence="3">
    <location>
        <begin position="299"/>
        <end position="347"/>
    </location>
</feature>
<dbReference type="InterPro" id="IPR057666">
    <property type="entry name" value="DrpA_SLOG"/>
</dbReference>
<reference evidence="4" key="1">
    <citation type="submission" date="2020-10" db="EMBL/GenBank/DDBJ databases">
        <authorList>
            <person name="Gilroy R."/>
        </authorList>
    </citation>
    <scope>NUCLEOTIDE SEQUENCE</scope>
    <source>
        <strain evidence="4">15467</strain>
    </source>
</reference>
<protein>
    <submittedName>
        <fullName evidence="4">DNA-protecting protein DprA</fullName>
    </submittedName>
</protein>
<dbReference type="PANTHER" id="PTHR43022:SF1">
    <property type="entry name" value="PROTEIN SMF"/>
    <property type="match status" value="1"/>
</dbReference>
<evidence type="ECO:0000256" key="1">
    <source>
        <dbReference type="ARBA" id="ARBA00006525"/>
    </source>
</evidence>
<dbReference type="InterPro" id="IPR036388">
    <property type="entry name" value="WH-like_DNA-bd_sf"/>
</dbReference>
<organism evidence="4 5">
    <name type="scientific">Candidatus Egerieousia excrementavium</name>
    <dbReference type="NCBI Taxonomy" id="2840778"/>
    <lineage>
        <taxon>Bacteria</taxon>
        <taxon>Pseudomonadati</taxon>
        <taxon>Bacteroidota</taxon>
        <taxon>Bacteroidia</taxon>
        <taxon>Bacteroidales</taxon>
        <taxon>Candidatus Egerieousia</taxon>
    </lineage>
</organism>
<comment type="similarity">
    <text evidence="1">Belongs to the DprA/Smf family.</text>
</comment>
<evidence type="ECO:0000259" key="3">
    <source>
        <dbReference type="Pfam" id="PF17782"/>
    </source>
</evidence>
<feature type="domain" description="Smf/DprA SLOG" evidence="2">
    <location>
        <begin position="84"/>
        <end position="283"/>
    </location>
</feature>
<evidence type="ECO:0000313" key="4">
    <source>
        <dbReference type="EMBL" id="MBO8429463.1"/>
    </source>
</evidence>
<dbReference type="Proteomes" id="UP000823635">
    <property type="component" value="Unassembled WGS sequence"/>
</dbReference>
<dbReference type="EMBL" id="JADINB010000130">
    <property type="protein sequence ID" value="MBO8429463.1"/>
    <property type="molecule type" value="Genomic_DNA"/>
</dbReference>
<dbReference type="SUPFAM" id="SSF102405">
    <property type="entry name" value="MCP/YpsA-like"/>
    <property type="match status" value="1"/>
</dbReference>
<gene>
    <name evidence="4" type="primary">dprA</name>
    <name evidence="4" type="ORF">IAC68_05995</name>
</gene>
<dbReference type="AlphaFoldDB" id="A0A9D9DMN1"/>
<sequence length="352" mass="39254">MEEHYIYVCALNRIFCFRPALGRQLIERYGVQRLFSADRKELEELFCQDERLVSLFAEDTILEWSRKEVEWACSKGVRLVDMTGRFYPPLLKECHDAPLMLYCYGEMEMAGTDNVAIVGTRLATDYGREACRTVVSSLEGSGAAVVSGLAFGIDITAHRAALEYGLESIAVLPCGIDMVYPAAHREDAARIARQGMVITEFATGTKPLKIHFIKRNRIIAGLSRCTVVVESRRRGGAMSTVEFALSYNRDVYAVPGRIFDVNSYGCNYLISKNMASIYNGPDEKVASKRDLFSGSRSGREKILLALKNKTATDMETICRKTGLDFSTVSTLLLEMELEGVVLSLHGNNYKLA</sequence>
<name>A0A9D9DMN1_9BACT</name>
<dbReference type="NCBIfam" id="TIGR00732">
    <property type="entry name" value="dprA"/>
    <property type="match status" value="1"/>
</dbReference>
<dbReference type="Gene3D" id="3.40.50.450">
    <property type="match status" value="1"/>
</dbReference>
<reference evidence="4" key="2">
    <citation type="journal article" date="2021" name="PeerJ">
        <title>Extensive microbial diversity within the chicken gut microbiome revealed by metagenomics and culture.</title>
        <authorList>
            <person name="Gilroy R."/>
            <person name="Ravi A."/>
            <person name="Getino M."/>
            <person name="Pursley I."/>
            <person name="Horton D.L."/>
            <person name="Alikhan N.F."/>
            <person name="Baker D."/>
            <person name="Gharbi K."/>
            <person name="Hall N."/>
            <person name="Watson M."/>
            <person name="Adriaenssens E.M."/>
            <person name="Foster-Nyarko E."/>
            <person name="Jarju S."/>
            <person name="Secka A."/>
            <person name="Antonio M."/>
            <person name="Oren A."/>
            <person name="Chaudhuri R.R."/>
            <person name="La Ragione R."/>
            <person name="Hildebrand F."/>
            <person name="Pallen M.J."/>
        </authorList>
    </citation>
    <scope>NUCLEOTIDE SEQUENCE</scope>
    <source>
        <strain evidence="4">15467</strain>
    </source>
</reference>
<dbReference type="InterPro" id="IPR041614">
    <property type="entry name" value="DprA_WH"/>
</dbReference>
<accession>A0A9D9DMN1</accession>
<dbReference type="InterPro" id="IPR003488">
    <property type="entry name" value="DprA"/>
</dbReference>
<dbReference type="Pfam" id="PF02481">
    <property type="entry name" value="DNA_processg_A"/>
    <property type="match status" value="1"/>
</dbReference>
<dbReference type="Pfam" id="PF17782">
    <property type="entry name" value="WHD_DprA"/>
    <property type="match status" value="1"/>
</dbReference>
<dbReference type="Gene3D" id="1.10.10.10">
    <property type="entry name" value="Winged helix-like DNA-binding domain superfamily/Winged helix DNA-binding domain"/>
    <property type="match status" value="1"/>
</dbReference>
<dbReference type="PANTHER" id="PTHR43022">
    <property type="entry name" value="PROTEIN SMF"/>
    <property type="match status" value="1"/>
</dbReference>
<proteinExistence type="inferred from homology"/>
<evidence type="ECO:0000259" key="2">
    <source>
        <dbReference type="Pfam" id="PF02481"/>
    </source>
</evidence>
<dbReference type="GO" id="GO:0009294">
    <property type="term" value="P:DNA-mediated transformation"/>
    <property type="evidence" value="ECO:0007669"/>
    <property type="project" value="InterPro"/>
</dbReference>
<evidence type="ECO:0000313" key="5">
    <source>
        <dbReference type="Proteomes" id="UP000823635"/>
    </source>
</evidence>